<dbReference type="EMBL" id="JBFXLQ010000057">
    <property type="protein sequence ID" value="KAL2863084.1"/>
    <property type="molecule type" value="Genomic_DNA"/>
</dbReference>
<organism evidence="1 2">
    <name type="scientific">Aspergillus lucknowensis</name>
    <dbReference type="NCBI Taxonomy" id="176173"/>
    <lineage>
        <taxon>Eukaryota</taxon>
        <taxon>Fungi</taxon>
        <taxon>Dikarya</taxon>
        <taxon>Ascomycota</taxon>
        <taxon>Pezizomycotina</taxon>
        <taxon>Eurotiomycetes</taxon>
        <taxon>Eurotiomycetidae</taxon>
        <taxon>Eurotiales</taxon>
        <taxon>Aspergillaceae</taxon>
        <taxon>Aspergillus</taxon>
        <taxon>Aspergillus subgen. Nidulantes</taxon>
    </lineage>
</organism>
<accession>A0ABR4LG67</accession>
<gene>
    <name evidence="1" type="ORF">BJX67DRAFT_364752</name>
</gene>
<evidence type="ECO:0000313" key="1">
    <source>
        <dbReference type="EMBL" id="KAL2863084.1"/>
    </source>
</evidence>
<name>A0ABR4LG67_9EURO</name>
<proteinExistence type="predicted"/>
<comment type="caution">
    <text evidence="1">The sequence shown here is derived from an EMBL/GenBank/DDBJ whole genome shotgun (WGS) entry which is preliminary data.</text>
</comment>
<reference evidence="1 2" key="1">
    <citation type="submission" date="2024-07" db="EMBL/GenBank/DDBJ databases">
        <title>Section-level genome sequencing and comparative genomics of Aspergillus sections Usti and Cavernicolus.</title>
        <authorList>
            <consortium name="Lawrence Berkeley National Laboratory"/>
            <person name="Nybo J.L."/>
            <person name="Vesth T.C."/>
            <person name="Theobald S."/>
            <person name="Frisvad J.C."/>
            <person name="Larsen T.O."/>
            <person name="Kjaerboelling I."/>
            <person name="Rothschild-Mancinelli K."/>
            <person name="Lyhne E.K."/>
            <person name="Kogle M.E."/>
            <person name="Barry K."/>
            <person name="Clum A."/>
            <person name="Na H."/>
            <person name="Ledsgaard L."/>
            <person name="Lin J."/>
            <person name="Lipzen A."/>
            <person name="Kuo A."/>
            <person name="Riley R."/>
            <person name="Mondo S."/>
            <person name="Labutti K."/>
            <person name="Haridas S."/>
            <person name="Pangalinan J."/>
            <person name="Salamov A.A."/>
            <person name="Simmons B.A."/>
            <person name="Magnuson J.K."/>
            <person name="Chen J."/>
            <person name="Drula E."/>
            <person name="Henrissat B."/>
            <person name="Wiebenga A."/>
            <person name="Lubbers R.J."/>
            <person name="Gomes A.C."/>
            <person name="Macurrencykelacurrency M.R."/>
            <person name="Stajich J."/>
            <person name="Grigoriev I.V."/>
            <person name="Mortensen U.H."/>
            <person name="De Vries R.P."/>
            <person name="Baker S.E."/>
            <person name="Andersen M.R."/>
        </authorList>
    </citation>
    <scope>NUCLEOTIDE SEQUENCE [LARGE SCALE GENOMIC DNA]</scope>
    <source>
        <strain evidence="1 2">CBS 449.75</strain>
    </source>
</reference>
<dbReference type="GeneID" id="98145304"/>
<evidence type="ECO:0000313" key="2">
    <source>
        <dbReference type="Proteomes" id="UP001610432"/>
    </source>
</evidence>
<dbReference type="RefSeq" id="XP_070882063.1">
    <property type="nucleotide sequence ID" value="XM_071030232.1"/>
</dbReference>
<sequence>MPFQGKWRSCHGLIRVLLDIHRGRKPRFAEFAGFSHGMNLGNMNIILSPWLIGAAAGLPLILEPGEHVYCAVGSGT</sequence>
<dbReference type="Proteomes" id="UP001610432">
    <property type="component" value="Unassembled WGS sequence"/>
</dbReference>
<keyword evidence="2" id="KW-1185">Reference proteome</keyword>
<protein>
    <submittedName>
        <fullName evidence="1">Uncharacterized protein</fullName>
    </submittedName>
</protein>